<proteinExistence type="predicted"/>
<gene>
    <name evidence="1" type="ORF">CYMTET_19049</name>
</gene>
<dbReference type="Gene3D" id="3.50.4.10">
    <property type="entry name" value="Hepatocyte Growth Factor"/>
    <property type="match status" value="1"/>
</dbReference>
<evidence type="ECO:0000313" key="2">
    <source>
        <dbReference type="Proteomes" id="UP001190700"/>
    </source>
</evidence>
<reference evidence="1 2" key="1">
    <citation type="journal article" date="2015" name="Genome Biol. Evol.">
        <title>Comparative Genomics of a Bacterivorous Green Alga Reveals Evolutionary Causalities and Consequences of Phago-Mixotrophic Mode of Nutrition.</title>
        <authorList>
            <person name="Burns J.A."/>
            <person name="Paasch A."/>
            <person name="Narechania A."/>
            <person name="Kim E."/>
        </authorList>
    </citation>
    <scope>NUCLEOTIDE SEQUENCE [LARGE SCALE GENOMIC DNA]</scope>
    <source>
        <strain evidence="1 2">PLY_AMNH</strain>
    </source>
</reference>
<dbReference type="AlphaFoldDB" id="A0AAE0G6W0"/>
<evidence type="ECO:0008006" key="3">
    <source>
        <dbReference type="Google" id="ProtNLM"/>
    </source>
</evidence>
<dbReference type="Proteomes" id="UP001190700">
    <property type="component" value="Unassembled WGS sequence"/>
</dbReference>
<protein>
    <recommendedName>
        <fullName evidence="3">Apple domain-containing protein</fullName>
    </recommendedName>
</protein>
<comment type="caution">
    <text evidence="1">The sequence shown here is derived from an EMBL/GenBank/DDBJ whole genome shotgun (WGS) entry which is preliminary data.</text>
</comment>
<accession>A0AAE0G6W0</accession>
<organism evidence="1 2">
    <name type="scientific">Cymbomonas tetramitiformis</name>
    <dbReference type="NCBI Taxonomy" id="36881"/>
    <lineage>
        <taxon>Eukaryota</taxon>
        <taxon>Viridiplantae</taxon>
        <taxon>Chlorophyta</taxon>
        <taxon>Pyramimonadophyceae</taxon>
        <taxon>Pyramimonadales</taxon>
        <taxon>Pyramimonadaceae</taxon>
        <taxon>Cymbomonas</taxon>
    </lineage>
</organism>
<dbReference type="EMBL" id="LGRX02008850">
    <property type="protein sequence ID" value="KAK3272669.1"/>
    <property type="molecule type" value="Genomic_DNA"/>
</dbReference>
<name>A0AAE0G6W0_9CHLO</name>
<evidence type="ECO:0000313" key="1">
    <source>
        <dbReference type="EMBL" id="KAK3272669.1"/>
    </source>
</evidence>
<keyword evidence="2" id="KW-1185">Reference proteome</keyword>
<sequence>MAMCCVVQGDTWYQLLKSGVECNSGDTSLGTKASVEDCAAACHATSGCTYFVFGTGSKSGACYEEDTTSPDCSEGWESDSYDFYSLAGNEYRAPLSFHPWAGAMPHSHGGLQVLRLPFVRSARCLPSRAIAG</sequence>